<dbReference type="GeneID" id="24829486"/>
<evidence type="ECO:0000313" key="3">
    <source>
        <dbReference type="Proteomes" id="UP000033101"/>
    </source>
</evidence>
<accession>A0A0E3S6J6</accession>
<dbReference type="PATRIC" id="fig|1434110.4.peg.431"/>
<feature type="region of interest" description="Disordered" evidence="1">
    <location>
        <begin position="132"/>
        <end position="195"/>
    </location>
</feature>
<dbReference type="OrthoDB" id="137143at2157"/>
<dbReference type="HOGENOM" id="CLU_870484_0_0_2"/>
<dbReference type="Proteomes" id="UP000033101">
    <property type="component" value="Chromosome"/>
</dbReference>
<protein>
    <submittedName>
        <fullName evidence="2">Uncharacterized protein</fullName>
    </submittedName>
</protein>
<gene>
    <name evidence="2" type="ORF">MSHOH_0361</name>
</gene>
<organism evidence="2 3">
    <name type="scientific">Methanosarcina horonobensis HB-1 = JCM 15518</name>
    <dbReference type="NCBI Taxonomy" id="1434110"/>
    <lineage>
        <taxon>Archaea</taxon>
        <taxon>Methanobacteriati</taxon>
        <taxon>Methanobacteriota</taxon>
        <taxon>Stenosarchaea group</taxon>
        <taxon>Methanomicrobia</taxon>
        <taxon>Methanosarcinales</taxon>
        <taxon>Methanosarcinaceae</taxon>
        <taxon>Methanosarcina</taxon>
    </lineage>
</organism>
<sequence>MRTGQRDMHNTPLKRRLSITYEELETLKKSIKTSVLNELQAEVESSSDLDAFKDQILSEIRTELREFPDSASLKASILGELRSELVSGKKDESEAIDRRVKELAGIQDGLVRELLDQKMLIKKLEAEIERLSRASEGTQSTIAHSPPSPSIPILEDPLDLPPLSRKPKRKLEFRKEGPSSHELTDFREAPASLPGTNAKVQLKIREVEPRELDEREPVETKCEYIIAESGDRKRFRGTLRQSTPIIEAPSGQLVPPGLPASKRSRSPVKAEPVRARPDEDYKCEYIIAEKVPKKHLIDESVDLRDNEDAEIITCNRKDPRVKRD</sequence>
<dbReference type="STRING" id="1434110.MSHOH_0361"/>
<feature type="compositionally biased region" description="Basic and acidic residues" evidence="1">
    <location>
        <begin position="173"/>
        <end position="188"/>
    </location>
</feature>
<dbReference type="AlphaFoldDB" id="A0A0E3S6J6"/>
<evidence type="ECO:0000256" key="1">
    <source>
        <dbReference type="SAM" id="MobiDB-lite"/>
    </source>
</evidence>
<keyword evidence="3" id="KW-1185">Reference proteome</keyword>
<feature type="region of interest" description="Disordered" evidence="1">
    <location>
        <begin position="242"/>
        <end position="275"/>
    </location>
</feature>
<name>A0A0E3S6J6_9EURY</name>
<dbReference type="RefSeq" id="WP_048136885.1">
    <property type="nucleotide sequence ID" value="NZ_CP009516.1"/>
</dbReference>
<dbReference type="KEGG" id="mhor:MSHOH_0361"/>
<evidence type="ECO:0000313" key="2">
    <source>
        <dbReference type="EMBL" id="AKB76844.1"/>
    </source>
</evidence>
<reference evidence="2 3" key="1">
    <citation type="submission" date="2014-07" db="EMBL/GenBank/DDBJ databases">
        <title>Methanogenic archaea and the global carbon cycle.</title>
        <authorList>
            <person name="Henriksen J.R."/>
            <person name="Luke J."/>
            <person name="Reinhart S."/>
            <person name="Benedict M.N."/>
            <person name="Youngblut N.D."/>
            <person name="Metcalf M.E."/>
            <person name="Whitaker R.J."/>
            <person name="Metcalf W.W."/>
        </authorList>
    </citation>
    <scope>NUCLEOTIDE SEQUENCE [LARGE SCALE GENOMIC DNA]</scope>
    <source>
        <strain evidence="2 3">HB-1</strain>
    </source>
</reference>
<proteinExistence type="predicted"/>
<dbReference type="EMBL" id="CP009516">
    <property type="protein sequence ID" value="AKB76844.1"/>
    <property type="molecule type" value="Genomic_DNA"/>
</dbReference>